<name>A0ABS4UUL5_9ACTN</name>
<dbReference type="Proteomes" id="UP000755585">
    <property type="component" value="Unassembled WGS sequence"/>
</dbReference>
<keyword evidence="3" id="KW-1185">Reference proteome</keyword>
<proteinExistence type="predicted"/>
<evidence type="ECO:0000256" key="1">
    <source>
        <dbReference type="SAM" id="MobiDB-lite"/>
    </source>
</evidence>
<organism evidence="2 3">
    <name type="scientific">Kribbella aluminosa</name>
    <dbReference type="NCBI Taxonomy" id="416017"/>
    <lineage>
        <taxon>Bacteria</taxon>
        <taxon>Bacillati</taxon>
        <taxon>Actinomycetota</taxon>
        <taxon>Actinomycetes</taxon>
        <taxon>Propionibacteriales</taxon>
        <taxon>Kribbellaceae</taxon>
        <taxon>Kribbella</taxon>
    </lineage>
</organism>
<feature type="region of interest" description="Disordered" evidence="1">
    <location>
        <begin position="1"/>
        <end position="41"/>
    </location>
</feature>
<protein>
    <submittedName>
        <fullName evidence="2">Uncharacterized protein</fullName>
    </submittedName>
</protein>
<comment type="caution">
    <text evidence="2">The sequence shown here is derived from an EMBL/GenBank/DDBJ whole genome shotgun (WGS) entry which is preliminary data.</text>
</comment>
<accession>A0ABS4UUL5</accession>
<evidence type="ECO:0000313" key="3">
    <source>
        <dbReference type="Proteomes" id="UP000755585"/>
    </source>
</evidence>
<evidence type="ECO:0000313" key="2">
    <source>
        <dbReference type="EMBL" id="MBP2355323.1"/>
    </source>
</evidence>
<gene>
    <name evidence="2" type="ORF">JOF29_006433</name>
</gene>
<dbReference type="RefSeq" id="WP_209698010.1">
    <property type="nucleotide sequence ID" value="NZ_BAAAVU010000017.1"/>
</dbReference>
<sequence length="256" mass="28070">MLIDKLRRQPPTTTTPEPEPEISEPTPGRGRHRLNGPSNDTVFRPLLQSLAAGSDPVPHAAAAGRRLAEREVPLTVALDELRKTYRTVGEDPAFEAIRILCQSWTECTLTYLHASSCEDHGTGLATTPHLRTRLTELYRIAERQGRYLPDTHILVIAEPVAAQPCDSQLANLGGAIRTAFRDPEVVARLGAVRVAAIVPGDDHFGEHLGTLRSMIGYWPENGEPSTAGTPRTKVWSERLPTLSDWSDSFVNDLAMG</sequence>
<reference evidence="2 3" key="1">
    <citation type="submission" date="2021-03" db="EMBL/GenBank/DDBJ databases">
        <title>Sequencing the genomes of 1000 actinobacteria strains.</title>
        <authorList>
            <person name="Klenk H.-P."/>
        </authorList>
    </citation>
    <scope>NUCLEOTIDE SEQUENCE [LARGE SCALE GENOMIC DNA]</scope>
    <source>
        <strain evidence="2 3">DSM 18824</strain>
    </source>
</reference>
<dbReference type="EMBL" id="JAGINT010000002">
    <property type="protein sequence ID" value="MBP2355323.1"/>
    <property type="molecule type" value="Genomic_DNA"/>
</dbReference>